<evidence type="ECO:0000313" key="3">
    <source>
        <dbReference type="EMBL" id="KAL3282907.1"/>
    </source>
</evidence>
<dbReference type="GO" id="GO:0005634">
    <property type="term" value="C:nucleus"/>
    <property type="evidence" value="ECO:0007669"/>
    <property type="project" value="UniProtKB-SubCell"/>
</dbReference>
<dbReference type="AlphaFoldDB" id="A0ABD2NW32"/>
<proteinExistence type="predicted"/>
<dbReference type="Pfam" id="PF13936">
    <property type="entry name" value="HTH_38"/>
    <property type="match status" value="1"/>
</dbReference>
<evidence type="ECO:0000259" key="2">
    <source>
        <dbReference type="Pfam" id="PF13936"/>
    </source>
</evidence>
<gene>
    <name evidence="3" type="ORF">HHI36_006065</name>
</gene>
<dbReference type="Proteomes" id="UP001516400">
    <property type="component" value="Unassembled WGS sequence"/>
</dbReference>
<protein>
    <recommendedName>
        <fullName evidence="2">Transposase IS30-like HTH domain-containing protein</fullName>
    </recommendedName>
</protein>
<reference evidence="3 4" key="1">
    <citation type="journal article" date="2021" name="BMC Biol.">
        <title>Horizontally acquired antibacterial genes associated with adaptive radiation of ladybird beetles.</title>
        <authorList>
            <person name="Li H.S."/>
            <person name="Tang X.F."/>
            <person name="Huang Y.H."/>
            <person name="Xu Z.Y."/>
            <person name="Chen M.L."/>
            <person name="Du X.Y."/>
            <person name="Qiu B.Y."/>
            <person name="Chen P.T."/>
            <person name="Zhang W."/>
            <person name="Slipinski A."/>
            <person name="Escalona H.E."/>
            <person name="Waterhouse R.M."/>
            <person name="Zwick A."/>
            <person name="Pang H."/>
        </authorList>
    </citation>
    <scope>NUCLEOTIDE SEQUENCE [LARGE SCALE GENOMIC DNA]</scope>
    <source>
        <strain evidence="3">SYSU2018</strain>
    </source>
</reference>
<dbReference type="SUPFAM" id="SSF46689">
    <property type="entry name" value="Homeodomain-like"/>
    <property type="match status" value="1"/>
</dbReference>
<organism evidence="3 4">
    <name type="scientific">Cryptolaemus montrouzieri</name>
    <dbReference type="NCBI Taxonomy" id="559131"/>
    <lineage>
        <taxon>Eukaryota</taxon>
        <taxon>Metazoa</taxon>
        <taxon>Ecdysozoa</taxon>
        <taxon>Arthropoda</taxon>
        <taxon>Hexapoda</taxon>
        <taxon>Insecta</taxon>
        <taxon>Pterygota</taxon>
        <taxon>Neoptera</taxon>
        <taxon>Endopterygota</taxon>
        <taxon>Coleoptera</taxon>
        <taxon>Polyphaga</taxon>
        <taxon>Cucujiformia</taxon>
        <taxon>Coccinelloidea</taxon>
        <taxon>Coccinellidae</taxon>
        <taxon>Scymninae</taxon>
        <taxon>Scymnini</taxon>
        <taxon>Cryptolaemus</taxon>
    </lineage>
</organism>
<evidence type="ECO:0000256" key="1">
    <source>
        <dbReference type="ARBA" id="ARBA00004123"/>
    </source>
</evidence>
<dbReference type="InterPro" id="IPR025246">
    <property type="entry name" value="IS30-like_HTH"/>
</dbReference>
<sequence>MAAERPGRYLSDHEVVRIAILLEEGRSKRYVTNLLNVNQSTLSRAINRYHETGEYGRRAGQGRNRITTPVDDRWLRLTVLRVRNCTAKMLQNELALSRNVHISLQTVRNGLRRDDIRPRVVSTGPRLTIELQDFSLPGNVQIGVFQNGRMFSFPTSPGSV</sequence>
<name>A0ABD2NW32_9CUCU</name>
<dbReference type="EMBL" id="JABFTP020000144">
    <property type="protein sequence ID" value="KAL3282907.1"/>
    <property type="molecule type" value="Genomic_DNA"/>
</dbReference>
<keyword evidence="4" id="KW-1185">Reference proteome</keyword>
<evidence type="ECO:0000313" key="4">
    <source>
        <dbReference type="Proteomes" id="UP001516400"/>
    </source>
</evidence>
<comment type="caution">
    <text evidence="3">The sequence shown here is derived from an EMBL/GenBank/DDBJ whole genome shotgun (WGS) entry which is preliminary data.</text>
</comment>
<feature type="domain" description="Transposase IS30-like HTH" evidence="2">
    <location>
        <begin position="7"/>
        <end position="48"/>
    </location>
</feature>
<accession>A0ABD2NW32</accession>
<comment type="subcellular location">
    <subcellularLocation>
        <location evidence="1">Nucleus</location>
    </subcellularLocation>
</comment>
<dbReference type="InterPro" id="IPR009057">
    <property type="entry name" value="Homeodomain-like_sf"/>
</dbReference>